<evidence type="ECO:0000313" key="2">
    <source>
        <dbReference type="Proteomes" id="UP001163603"/>
    </source>
</evidence>
<evidence type="ECO:0000313" key="1">
    <source>
        <dbReference type="EMBL" id="KAJ0049474.1"/>
    </source>
</evidence>
<dbReference type="Proteomes" id="UP001163603">
    <property type="component" value="Chromosome 2"/>
</dbReference>
<comment type="caution">
    <text evidence="1">The sequence shown here is derived from an EMBL/GenBank/DDBJ whole genome shotgun (WGS) entry which is preliminary data.</text>
</comment>
<dbReference type="EMBL" id="CM047737">
    <property type="protein sequence ID" value="KAJ0049474.1"/>
    <property type="molecule type" value="Genomic_DNA"/>
</dbReference>
<gene>
    <name evidence="1" type="ORF">Pint_15926</name>
</gene>
<organism evidence="1 2">
    <name type="scientific">Pistacia integerrima</name>
    <dbReference type="NCBI Taxonomy" id="434235"/>
    <lineage>
        <taxon>Eukaryota</taxon>
        <taxon>Viridiplantae</taxon>
        <taxon>Streptophyta</taxon>
        <taxon>Embryophyta</taxon>
        <taxon>Tracheophyta</taxon>
        <taxon>Spermatophyta</taxon>
        <taxon>Magnoliopsida</taxon>
        <taxon>eudicotyledons</taxon>
        <taxon>Gunneridae</taxon>
        <taxon>Pentapetalae</taxon>
        <taxon>rosids</taxon>
        <taxon>malvids</taxon>
        <taxon>Sapindales</taxon>
        <taxon>Anacardiaceae</taxon>
        <taxon>Pistacia</taxon>
    </lineage>
</organism>
<protein>
    <submittedName>
        <fullName evidence="1">Uncharacterized protein</fullName>
    </submittedName>
</protein>
<sequence>MSEFRDCIEELEIKDICQASIMFTWNGKPHGDNGVMKKPDRIFVAKPRPFKFFNYIAHKAEFKVAVKKPSMRALNRKQGNLSRNVKILKHEVEIIQGALDWDPHNSELHDHEAIFSEAFRGHFLMKKDFLSRSLRVKCYG</sequence>
<accession>A0ACC0ZFX7</accession>
<name>A0ACC0ZFX7_9ROSI</name>
<proteinExistence type="predicted"/>
<reference evidence="2" key="1">
    <citation type="journal article" date="2023" name="G3 (Bethesda)">
        <title>Genome assembly and association tests identify interacting loci associated with vigor, precocity, and sex in interspecific pistachio rootstocks.</title>
        <authorList>
            <person name="Palmer W."/>
            <person name="Jacygrad E."/>
            <person name="Sagayaradj S."/>
            <person name="Cavanaugh K."/>
            <person name="Han R."/>
            <person name="Bertier L."/>
            <person name="Beede B."/>
            <person name="Kafkas S."/>
            <person name="Golino D."/>
            <person name="Preece J."/>
            <person name="Michelmore R."/>
        </authorList>
    </citation>
    <scope>NUCLEOTIDE SEQUENCE [LARGE SCALE GENOMIC DNA]</scope>
</reference>
<keyword evidence="2" id="KW-1185">Reference proteome</keyword>